<name>A0A081DDK4_NONUL</name>
<feature type="transmembrane region" description="Helical" evidence="1">
    <location>
        <begin position="102"/>
        <end position="122"/>
    </location>
</feature>
<evidence type="ECO:0008006" key="4">
    <source>
        <dbReference type="Google" id="ProtNLM"/>
    </source>
</evidence>
<organism evidence="2 3">
    <name type="scientific">Nonlabens ulvanivorans</name>
    <name type="common">Persicivirga ulvanivorans</name>
    <dbReference type="NCBI Taxonomy" id="906888"/>
    <lineage>
        <taxon>Bacteria</taxon>
        <taxon>Pseudomonadati</taxon>
        <taxon>Bacteroidota</taxon>
        <taxon>Flavobacteriia</taxon>
        <taxon>Flavobacteriales</taxon>
        <taxon>Flavobacteriaceae</taxon>
        <taxon>Nonlabens</taxon>
    </lineage>
</organism>
<reference evidence="2 3" key="1">
    <citation type="journal article" date="2014" name="Genome Announc.">
        <title>Draft Genome Sequences of Marine Flavobacterium Nonlabens Strains NR17, NR24, NR27, NR32, NR33, and Ara13.</title>
        <authorList>
            <person name="Nakanishi M."/>
            <person name="Meirelles P."/>
            <person name="Suzuki R."/>
            <person name="Takatani N."/>
            <person name="Mino S."/>
            <person name="Suda W."/>
            <person name="Oshima K."/>
            <person name="Hattori M."/>
            <person name="Ohkuma M."/>
            <person name="Hosokawa M."/>
            <person name="Miyashita K."/>
            <person name="Thompson F.L."/>
            <person name="Niwa A."/>
            <person name="Sawabe T."/>
            <person name="Sawabe T."/>
        </authorList>
    </citation>
    <scope>NUCLEOTIDE SEQUENCE [LARGE SCALE GENOMIC DNA]</scope>
    <source>
        <strain evidence="3">JCM19296</strain>
    </source>
</reference>
<gene>
    <name evidence="2" type="ORF">JCM19296_2604</name>
</gene>
<protein>
    <recommendedName>
        <fullName evidence="4">Transcription termination factor Rho</fullName>
    </recommendedName>
</protein>
<feature type="transmembrane region" description="Helical" evidence="1">
    <location>
        <begin position="7"/>
        <end position="28"/>
    </location>
</feature>
<dbReference type="AlphaFoldDB" id="A0A081DDK4"/>
<accession>A0A081DDK4</accession>
<evidence type="ECO:0000313" key="3">
    <source>
        <dbReference type="Proteomes" id="UP000028980"/>
    </source>
</evidence>
<feature type="transmembrane region" description="Helical" evidence="1">
    <location>
        <begin position="43"/>
        <end position="61"/>
    </location>
</feature>
<evidence type="ECO:0000313" key="2">
    <source>
        <dbReference type="EMBL" id="GAK77000.1"/>
    </source>
</evidence>
<keyword evidence="1" id="KW-0812">Transmembrane</keyword>
<comment type="caution">
    <text evidence="2">The sequence shown here is derived from an EMBL/GenBank/DDBJ whole genome shotgun (WGS) entry which is preliminary data.</text>
</comment>
<proteinExistence type="predicted"/>
<sequence>MIQRIQTIYLILAAAVSGGLIFLVSLWIDGEGNEVVAMDESSYFGAFVASALLSLVAIFIYNNRKLQTVINRLNILLNLILLGVFVYRLLTMSGETAVSEKGIGMLLPILSIVFLVLANRAIRRDEQLVKSADRFR</sequence>
<dbReference type="InterPro" id="IPR025635">
    <property type="entry name" value="DUF4293"/>
</dbReference>
<keyword evidence="1" id="KW-1133">Transmembrane helix</keyword>
<feature type="transmembrane region" description="Helical" evidence="1">
    <location>
        <begin position="73"/>
        <end position="90"/>
    </location>
</feature>
<evidence type="ECO:0000256" key="1">
    <source>
        <dbReference type="SAM" id="Phobius"/>
    </source>
</evidence>
<dbReference type="Proteomes" id="UP000028980">
    <property type="component" value="Unassembled WGS sequence"/>
</dbReference>
<keyword evidence="1" id="KW-0472">Membrane</keyword>
<dbReference type="EMBL" id="BBLG01000006">
    <property type="protein sequence ID" value="GAK77000.1"/>
    <property type="molecule type" value="Genomic_DNA"/>
</dbReference>
<dbReference type="Pfam" id="PF14126">
    <property type="entry name" value="DUF4293"/>
    <property type="match status" value="1"/>
</dbReference>